<keyword evidence="2" id="KW-1185">Reference proteome</keyword>
<sequence>MGKIREQLKKVLPLIMWKDTYPTSIPIRQFAWLKAIQFITPDISLISLN</sequence>
<dbReference type="Proteomes" id="UP001238088">
    <property type="component" value="Unassembled WGS sequence"/>
</dbReference>
<accession>A0ABU0AF78</accession>
<evidence type="ECO:0000313" key="2">
    <source>
        <dbReference type="Proteomes" id="UP001238088"/>
    </source>
</evidence>
<protein>
    <submittedName>
        <fullName evidence="1">Uncharacterized protein</fullName>
    </submittedName>
</protein>
<gene>
    <name evidence="1" type="ORF">J2S17_001777</name>
</gene>
<dbReference type="RefSeq" id="WP_307473862.1">
    <property type="nucleotide sequence ID" value="NZ_JAUSUB010000006.1"/>
</dbReference>
<name>A0ABU0AF78_9BACI</name>
<reference evidence="1 2" key="1">
    <citation type="submission" date="2023-07" db="EMBL/GenBank/DDBJ databases">
        <title>Genomic Encyclopedia of Type Strains, Phase IV (KMG-IV): sequencing the most valuable type-strain genomes for metagenomic binning, comparative biology and taxonomic classification.</title>
        <authorList>
            <person name="Goeker M."/>
        </authorList>
    </citation>
    <scope>NUCLEOTIDE SEQUENCE [LARGE SCALE GENOMIC DNA]</scope>
    <source>
        <strain evidence="1 2">DSM 23494</strain>
    </source>
</reference>
<comment type="caution">
    <text evidence="1">The sequence shown here is derived from an EMBL/GenBank/DDBJ whole genome shotgun (WGS) entry which is preliminary data.</text>
</comment>
<organism evidence="1 2">
    <name type="scientific">Cytobacillus purgationiresistens</name>
    <dbReference type="NCBI Taxonomy" id="863449"/>
    <lineage>
        <taxon>Bacteria</taxon>
        <taxon>Bacillati</taxon>
        <taxon>Bacillota</taxon>
        <taxon>Bacilli</taxon>
        <taxon>Bacillales</taxon>
        <taxon>Bacillaceae</taxon>
        <taxon>Cytobacillus</taxon>
    </lineage>
</organism>
<proteinExistence type="predicted"/>
<evidence type="ECO:0000313" key="1">
    <source>
        <dbReference type="EMBL" id="MDQ0269905.1"/>
    </source>
</evidence>
<dbReference type="EMBL" id="JAUSUB010000006">
    <property type="protein sequence ID" value="MDQ0269905.1"/>
    <property type="molecule type" value="Genomic_DNA"/>
</dbReference>